<evidence type="ECO:0000313" key="4">
    <source>
        <dbReference type="Proteomes" id="UP000275473"/>
    </source>
</evidence>
<evidence type="ECO:0000256" key="1">
    <source>
        <dbReference type="ARBA" id="ARBA00006739"/>
    </source>
</evidence>
<protein>
    <submittedName>
        <fullName evidence="3">Glycosyltransferase family 2 protein</fullName>
    </submittedName>
</protein>
<organism evidence="3 4">
    <name type="scientific">Planococcus salinus</name>
    <dbReference type="NCBI Taxonomy" id="1848460"/>
    <lineage>
        <taxon>Bacteria</taxon>
        <taxon>Bacillati</taxon>
        <taxon>Bacillota</taxon>
        <taxon>Bacilli</taxon>
        <taxon>Bacillales</taxon>
        <taxon>Caryophanaceae</taxon>
        <taxon>Planococcus</taxon>
    </lineage>
</organism>
<keyword evidence="4" id="KW-1185">Reference proteome</keyword>
<evidence type="ECO:0000313" key="3">
    <source>
        <dbReference type="EMBL" id="RNF39485.1"/>
    </source>
</evidence>
<dbReference type="AlphaFoldDB" id="A0A3M8P741"/>
<reference evidence="3 4" key="1">
    <citation type="journal article" date="2018" name="Int. J. Syst. Evol. Microbiol.">
        <title>Planococcus salinus sp. nov., a moderately halophilic bacterium isolated from a saline-alkali soil.</title>
        <authorList>
            <person name="Gan L."/>
        </authorList>
    </citation>
    <scope>NUCLEOTIDE SEQUENCE [LARGE SCALE GENOMIC DNA]</scope>
    <source>
        <strain evidence="3 4">LCB217</strain>
    </source>
</reference>
<dbReference type="SUPFAM" id="SSF53448">
    <property type="entry name" value="Nucleotide-diphospho-sugar transferases"/>
    <property type="match status" value="1"/>
</dbReference>
<dbReference type="EMBL" id="RIAX01000005">
    <property type="protein sequence ID" value="RNF39485.1"/>
    <property type="molecule type" value="Genomic_DNA"/>
</dbReference>
<dbReference type="Pfam" id="PF00535">
    <property type="entry name" value="Glycos_transf_2"/>
    <property type="match status" value="1"/>
</dbReference>
<feature type="domain" description="Glycosyltransferase 2-like" evidence="2">
    <location>
        <begin position="37"/>
        <end position="199"/>
    </location>
</feature>
<dbReference type="CDD" id="cd00761">
    <property type="entry name" value="Glyco_tranf_GTA_type"/>
    <property type="match status" value="1"/>
</dbReference>
<accession>A0A3M8P741</accession>
<dbReference type="Proteomes" id="UP000275473">
    <property type="component" value="Unassembled WGS sequence"/>
</dbReference>
<name>A0A3M8P741_9BACL</name>
<dbReference type="PANTHER" id="PTHR22916">
    <property type="entry name" value="GLYCOSYLTRANSFERASE"/>
    <property type="match status" value="1"/>
</dbReference>
<proteinExistence type="inferred from homology"/>
<comment type="caution">
    <text evidence="3">The sequence shown here is derived from an EMBL/GenBank/DDBJ whole genome shotgun (WGS) entry which is preliminary data.</text>
</comment>
<dbReference type="GO" id="GO:0016758">
    <property type="term" value="F:hexosyltransferase activity"/>
    <property type="evidence" value="ECO:0007669"/>
    <property type="project" value="UniProtKB-ARBA"/>
</dbReference>
<dbReference type="InterPro" id="IPR029044">
    <property type="entry name" value="Nucleotide-diphossugar_trans"/>
</dbReference>
<comment type="similarity">
    <text evidence="1">Belongs to the glycosyltransferase 2 family.</text>
</comment>
<dbReference type="InterPro" id="IPR001173">
    <property type="entry name" value="Glyco_trans_2-like"/>
</dbReference>
<dbReference type="OrthoDB" id="396512at2"/>
<evidence type="ECO:0000259" key="2">
    <source>
        <dbReference type="Pfam" id="PF00535"/>
    </source>
</evidence>
<gene>
    <name evidence="3" type="ORF">EEX84_08385</name>
</gene>
<dbReference type="RefSeq" id="WP_123165186.1">
    <property type="nucleotide sequence ID" value="NZ_RIAX01000005.1"/>
</dbReference>
<keyword evidence="3" id="KW-0808">Transferase</keyword>
<sequence length="509" mass="59745">MWRLGSKKFNEAKDIKYNKDGYFVKNESSLQKKRKVTVITPVYNASSSLVKTIESVIDQSLGFEHIEYILVDDKSTDSSREILWEYAKTHKNIIAVFLKSNSGSPAVPRNLGIELATSDYVTFLDADDWLHKDGLEALYELILETNDNYVVGRTMKAATQGLKIVGEHQSVMERRSVSPYSIPHIFQHLGPTARMMKKKLLMDKQIRFPHMKFAEDKQFFIDVLTNSPTISTTKQVVYYANRLDDNESSLTTKTTIMEKTDANIAVIKYVKKKKLPMEHEKMILNRLYEFDCITRLFDRYHFLKSEAKEDYFAKFQEVLETSNDLGYEISDNFFHPINKVIYQLFKQGEYKKMENLIRWNKKEKFKQYLVKDNLPYMITPFPEEDLKHIRVTMLAVYKNGYFDEETYKLEVDVYGEDVDKVSELVFRNRKDVNEEYPFEFKADGKGKESFTVDIHSLNELPSASFEVFIRYDVYKKISILRPELIQFEKRTFNFYTTINSNLGLKITEP</sequence>
<dbReference type="Gene3D" id="3.90.550.10">
    <property type="entry name" value="Spore Coat Polysaccharide Biosynthesis Protein SpsA, Chain A"/>
    <property type="match status" value="1"/>
</dbReference>
<dbReference type="PANTHER" id="PTHR22916:SF3">
    <property type="entry name" value="UDP-GLCNAC:BETAGAL BETA-1,3-N-ACETYLGLUCOSAMINYLTRANSFERASE-LIKE PROTEIN 1"/>
    <property type="match status" value="1"/>
</dbReference>